<gene>
    <name evidence="1" type="ORF">B4135_0931</name>
</gene>
<sequence length="60" mass="6875">MDHAHLPQIDACHLSDGMGFMYTGRIFPFPIDYYAVNQEDGRPGNFSVIFLIMKKDLVKI</sequence>
<proteinExistence type="predicted"/>
<dbReference type="EMBL" id="LQYT01000037">
    <property type="protein sequence ID" value="KYD20032.1"/>
    <property type="molecule type" value="Genomic_DNA"/>
</dbReference>
<evidence type="ECO:0000313" key="2">
    <source>
        <dbReference type="Proteomes" id="UP000075683"/>
    </source>
</evidence>
<reference evidence="1 2" key="1">
    <citation type="submission" date="2016-01" db="EMBL/GenBank/DDBJ databases">
        <title>Draft Genome Sequences of Seven Thermophilic Sporeformers Isolated from Foods.</title>
        <authorList>
            <person name="Berendsen E.M."/>
            <person name="Wells-Bennik M.H."/>
            <person name="Krawcyk A.O."/>
            <person name="De Jong A."/>
            <person name="Holsappel S."/>
            <person name="Eijlander R.T."/>
            <person name="Kuipers O.P."/>
        </authorList>
    </citation>
    <scope>NUCLEOTIDE SEQUENCE [LARGE SCALE GENOMIC DNA]</scope>
    <source>
        <strain evidence="1 2">B4135</strain>
    </source>
</reference>
<accession>A0A150M729</accession>
<name>A0A150M729_9BACI</name>
<organism evidence="1 2">
    <name type="scientific">Caldibacillus debilis</name>
    <dbReference type="NCBI Taxonomy" id="301148"/>
    <lineage>
        <taxon>Bacteria</taxon>
        <taxon>Bacillati</taxon>
        <taxon>Bacillota</taxon>
        <taxon>Bacilli</taxon>
        <taxon>Bacillales</taxon>
        <taxon>Bacillaceae</taxon>
        <taxon>Caldibacillus</taxon>
    </lineage>
</organism>
<protein>
    <submittedName>
        <fullName evidence="1">Uncharacterized protein</fullName>
    </submittedName>
</protein>
<dbReference type="AlphaFoldDB" id="A0A150M729"/>
<evidence type="ECO:0000313" key="1">
    <source>
        <dbReference type="EMBL" id="KYD20032.1"/>
    </source>
</evidence>
<comment type="caution">
    <text evidence="1">The sequence shown here is derived from an EMBL/GenBank/DDBJ whole genome shotgun (WGS) entry which is preliminary data.</text>
</comment>
<dbReference type="Proteomes" id="UP000075683">
    <property type="component" value="Unassembled WGS sequence"/>
</dbReference>